<sequence length="138" mass="14719">MVIMVSKSVSFQVTLALSAIILTSLVCSQSTTPKYYDITYDTLNGSIPVVDLCVAGKSASCTSMTLDQATVVCKKAYTTEKGYITFTFTKIVEPKCDGGTCHVVIDADQEGWYADFACKQGANATALCSCRVYSSGSD</sequence>
<evidence type="ECO:0000313" key="2">
    <source>
        <dbReference type="EMBL" id="CAG6644475.1"/>
    </source>
</evidence>
<accession>A0A8D8R7T5</accession>
<keyword evidence="1" id="KW-0732">Signal</keyword>
<reference evidence="2" key="1">
    <citation type="submission" date="2021-05" db="EMBL/GenBank/DDBJ databases">
        <authorList>
            <person name="Alioto T."/>
            <person name="Alioto T."/>
            <person name="Gomez Garrido J."/>
        </authorList>
    </citation>
    <scope>NUCLEOTIDE SEQUENCE</scope>
</reference>
<feature type="signal peptide" evidence="1">
    <location>
        <begin position="1"/>
        <end position="28"/>
    </location>
</feature>
<feature type="chain" id="PRO_5034685382" evidence="1">
    <location>
        <begin position="29"/>
        <end position="138"/>
    </location>
</feature>
<proteinExistence type="predicted"/>
<name>A0A8D8R7T5_9HEMI</name>
<dbReference type="EMBL" id="HBUF01132321">
    <property type="protein sequence ID" value="CAG6644475.1"/>
    <property type="molecule type" value="Transcribed_RNA"/>
</dbReference>
<protein>
    <submittedName>
        <fullName evidence="2">Uncharacterized protein</fullName>
    </submittedName>
</protein>
<dbReference type="AlphaFoldDB" id="A0A8D8R7T5"/>
<organism evidence="2">
    <name type="scientific">Cacopsylla melanoneura</name>
    <dbReference type="NCBI Taxonomy" id="428564"/>
    <lineage>
        <taxon>Eukaryota</taxon>
        <taxon>Metazoa</taxon>
        <taxon>Ecdysozoa</taxon>
        <taxon>Arthropoda</taxon>
        <taxon>Hexapoda</taxon>
        <taxon>Insecta</taxon>
        <taxon>Pterygota</taxon>
        <taxon>Neoptera</taxon>
        <taxon>Paraneoptera</taxon>
        <taxon>Hemiptera</taxon>
        <taxon>Sternorrhyncha</taxon>
        <taxon>Psylloidea</taxon>
        <taxon>Psyllidae</taxon>
        <taxon>Psyllinae</taxon>
        <taxon>Cacopsylla</taxon>
    </lineage>
</organism>
<evidence type="ECO:0000256" key="1">
    <source>
        <dbReference type="SAM" id="SignalP"/>
    </source>
</evidence>